<evidence type="ECO:0000313" key="2">
    <source>
        <dbReference type="EMBL" id="SCM79508.1"/>
    </source>
</evidence>
<feature type="signal peptide" evidence="1">
    <location>
        <begin position="1"/>
        <end position="29"/>
    </location>
</feature>
<dbReference type="Pfam" id="PF09411">
    <property type="entry name" value="PagL"/>
    <property type="match status" value="1"/>
</dbReference>
<organism evidence="2">
    <name type="scientific">uncultured Pleomorphomonas sp</name>
    <dbReference type="NCBI Taxonomy" id="442121"/>
    <lineage>
        <taxon>Bacteria</taxon>
        <taxon>Pseudomonadati</taxon>
        <taxon>Pseudomonadota</taxon>
        <taxon>Alphaproteobacteria</taxon>
        <taxon>Hyphomicrobiales</taxon>
        <taxon>Pleomorphomonadaceae</taxon>
        <taxon>Pleomorphomonas</taxon>
        <taxon>environmental samples</taxon>
    </lineage>
</organism>
<accession>A0A212LPK3</accession>
<protein>
    <recommendedName>
        <fullName evidence="3">Acyloxyacyl hydrolase</fullName>
    </recommendedName>
</protein>
<reference evidence="2" key="1">
    <citation type="submission" date="2016-08" db="EMBL/GenBank/DDBJ databases">
        <authorList>
            <person name="Seilhamer J.J."/>
        </authorList>
    </citation>
    <scope>NUCLEOTIDE SEQUENCE</scope>
    <source>
        <strain evidence="2">86</strain>
    </source>
</reference>
<gene>
    <name evidence="2" type="ORF">KL86PLE_90452</name>
</gene>
<dbReference type="InterPro" id="IPR018550">
    <property type="entry name" value="Lipid-A_deacylase-rel"/>
</dbReference>
<proteinExistence type="predicted"/>
<evidence type="ECO:0000256" key="1">
    <source>
        <dbReference type="SAM" id="SignalP"/>
    </source>
</evidence>
<dbReference type="EMBL" id="FMJD01000013">
    <property type="protein sequence ID" value="SCM79508.1"/>
    <property type="molecule type" value="Genomic_DNA"/>
</dbReference>
<sequence length="191" mass="20419">MQLGRRRHRDFVALVIVVAALGSSLPARAGDATGAPDFTGWSIYGGVGASNAGLFTSGDVDGALINAEVRAPALDAPWWLFSPRPTLGVDIATEDKLISDAYAGLTFTFLKYGDLSFEGQLGGSVHDAKLKNDPSGRDLGCHALFHLGLDVDWRVTENWSAQLYASHMSNADLCDDNNGYESAGLRVGYHF</sequence>
<dbReference type="RefSeq" id="WP_288198591.1">
    <property type="nucleotide sequence ID" value="NZ_LT608334.1"/>
</dbReference>
<evidence type="ECO:0008006" key="3">
    <source>
        <dbReference type="Google" id="ProtNLM"/>
    </source>
</evidence>
<dbReference type="AlphaFoldDB" id="A0A212LPK3"/>
<name>A0A212LPK3_9HYPH</name>
<dbReference type="Gene3D" id="2.40.160.20">
    <property type="match status" value="1"/>
</dbReference>
<keyword evidence="1" id="KW-0732">Signal</keyword>
<feature type="chain" id="PRO_5012916836" description="Acyloxyacyl hydrolase" evidence="1">
    <location>
        <begin position="30"/>
        <end position="191"/>
    </location>
</feature>